<dbReference type="PROSITE" id="PS50237">
    <property type="entry name" value="HECT"/>
    <property type="match status" value="1"/>
</dbReference>
<dbReference type="Gene3D" id="3.30.2160.10">
    <property type="entry name" value="Hect, E3 ligase catalytic domain"/>
    <property type="match status" value="1"/>
</dbReference>
<comment type="pathway">
    <text evidence="2">Protein modification; protein ubiquitination.</text>
</comment>
<keyword evidence="7" id="KW-0732">Signal</keyword>
<dbReference type="HOGENOM" id="CLU_002173_10_0_1"/>
<dbReference type="FunFam" id="3.30.2410.10:FF:000009">
    <property type="entry name" value="Probable E3 ubiquitin-protein ligase HECTD2"/>
    <property type="match status" value="1"/>
</dbReference>
<evidence type="ECO:0000313" key="10">
    <source>
        <dbReference type="Proteomes" id="UP000019132"/>
    </source>
</evidence>
<dbReference type="eggNOG" id="KOG0939">
    <property type="taxonomic scope" value="Eukaryota"/>
</dbReference>
<feature type="domain" description="HECT" evidence="8">
    <location>
        <begin position="259"/>
        <end position="598"/>
    </location>
</feature>
<dbReference type="OMA" id="SCSICAF"/>
<dbReference type="CDD" id="cd00078">
    <property type="entry name" value="HECTc"/>
    <property type="match status" value="1"/>
</dbReference>
<evidence type="ECO:0000313" key="9">
    <source>
        <dbReference type="EnsemblProtists" id="PYU1_T012029"/>
    </source>
</evidence>
<dbReference type="STRING" id="431595.K3X480"/>
<evidence type="ECO:0000256" key="6">
    <source>
        <dbReference type="PROSITE-ProRule" id="PRU00104"/>
    </source>
</evidence>
<feature type="signal peptide" evidence="7">
    <location>
        <begin position="1"/>
        <end position="18"/>
    </location>
</feature>
<feature type="chain" id="PRO_5003868557" description="HECT-type E3 ubiquitin transferase" evidence="7">
    <location>
        <begin position="19"/>
        <end position="598"/>
    </location>
</feature>
<evidence type="ECO:0000259" key="8">
    <source>
        <dbReference type="PROSITE" id="PS50237"/>
    </source>
</evidence>
<proteinExistence type="predicted"/>
<sequence>MDSVLLLLLLLSVLIVTAYLLDACMSQLDCRESAADLSAPLLPNEARKEFSRKLDIEGNLYWYRDDNDGPCQRLVGFTMNFIQDVDFAVTLERQPSIELQSDEALEDQNDSTVRTRPPKVTIEVFPPERRARQEGQVMQATQVLYNEAPNEEITVVPPALIRKVSLRKRLQREVLLQTLVLIESSVANPAQMPLELAIQLDVQWQHVLEMAARDFPTKFSHFVTTSAGLVVHVSKQYIKLNVVRENLLADSMESLATIPREHIRSVMRVEFVDEPGVDAGALQREWYLLLNDALTNPRNGVFVCVNEAEQVFYLNANSAQDIGKDHLLYFYATGRLIGRTLLEGQVLGFHLALPLLKIILGLPILFADLEYFDPEVYRSLVWITNNKGVSELSLDFSIAEKRGNKIVVIDLIENGREINVTDENVDLYLERRFRYSLFENVSSQLYALLKGIYEIIPQDLLALFDPEELDYVLCGSDEIDVDDWEHHSKHTMTRQTYNTVGKWFWELVHEMPNEYRRRLLRFATGSSRVPLGGFRALTSIDGRLCPFLIHGVKLEQNEYIVSHACFNRLDIPLYDTRDKLETVLYAILDADLNGFTRD</sequence>
<evidence type="ECO:0000256" key="2">
    <source>
        <dbReference type="ARBA" id="ARBA00004906"/>
    </source>
</evidence>
<dbReference type="Gene3D" id="3.30.2410.10">
    <property type="entry name" value="Hect, E3 ligase catalytic domain"/>
    <property type="match status" value="1"/>
</dbReference>
<dbReference type="InterPro" id="IPR000569">
    <property type="entry name" value="HECT_dom"/>
</dbReference>
<dbReference type="GO" id="GO:0061630">
    <property type="term" value="F:ubiquitin protein ligase activity"/>
    <property type="evidence" value="ECO:0007669"/>
    <property type="project" value="UniProtKB-EC"/>
</dbReference>
<organism evidence="9 10">
    <name type="scientific">Globisporangium ultimum (strain ATCC 200006 / CBS 805.95 / DAOM BR144)</name>
    <name type="common">Pythium ultimum</name>
    <dbReference type="NCBI Taxonomy" id="431595"/>
    <lineage>
        <taxon>Eukaryota</taxon>
        <taxon>Sar</taxon>
        <taxon>Stramenopiles</taxon>
        <taxon>Oomycota</taxon>
        <taxon>Peronosporomycetes</taxon>
        <taxon>Pythiales</taxon>
        <taxon>Pythiaceae</taxon>
        <taxon>Globisporangium</taxon>
    </lineage>
</organism>
<dbReference type="GO" id="GO:0005737">
    <property type="term" value="C:cytoplasm"/>
    <property type="evidence" value="ECO:0007669"/>
    <property type="project" value="TreeGrafter"/>
</dbReference>
<evidence type="ECO:0000256" key="1">
    <source>
        <dbReference type="ARBA" id="ARBA00000885"/>
    </source>
</evidence>
<dbReference type="GO" id="GO:0006511">
    <property type="term" value="P:ubiquitin-dependent protein catabolic process"/>
    <property type="evidence" value="ECO:0007669"/>
    <property type="project" value="TreeGrafter"/>
</dbReference>
<dbReference type="AlphaFoldDB" id="K3X480"/>
<feature type="active site" description="Glycyl thioester intermediate" evidence="6">
    <location>
        <position position="565"/>
    </location>
</feature>
<keyword evidence="10" id="KW-1185">Reference proteome</keyword>
<evidence type="ECO:0000256" key="5">
    <source>
        <dbReference type="ARBA" id="ARBA00022786"/>
    </source>
</evidence>
<name>K3X480_GLOUD</name>
<dbReference type="PANTHER" id="PTHR11254:SF440">
    <property type="entry name" value="E3 UBIQUITIN-PROTEIN LIGASE NEDD-4"/>
    <property type="match status" value="1"/>
</dbReference>
<dbReference type="EnsemblProtists" id="PYU1_T012029">
    <property type="protein sequence ID" value="PYU1_T012029"/>
    <property type="gene ID" value="PYU1_G012003"/>
</dbReference>
<dbReference type="InterPro" id="IPR035983">
    <property type="entry name" value="Hect_E3_ubiquitin_ligase"/>
</dbReference>
<dbReference type="SUPFAM" id="SSF56204">
    <property type="entry name" value="Hect, E3 ligase catalytic domain"/>
    <property type="match status" value="1"/>
</dbReference>
<dbReference type="Gene3D" id="3.90.1750.10">
    <property type="entry name" value="Hect, E3 ligase catalytic domains"/>
    <property type="match status" value="1"/>
</dbReference>
<dbReference type="VEuPathDB" id="FungiDB:PYU1_G012003"/>
<reference evidence="9" key="3">
    <citation type="submission" date="2015-02" db="UniProtKB">
        <authorList>
            <consortium name="EnsemblProtists"/>
        </authorList>
    </citation>
    <scope>IDENTIFICATION</scope>
    <source>
        <strain evidence="9">DAOM BR144</strain>
    </source>
</reference>
<dbReference type="EC" id="2.3.2.26" evidence="3"/>
<dbReference type="Proteomes" id="UP000019132">
    <property type="component" value="Unassembled WGS sequence"/>
</dbReference>
<evidence type="ECO:0000256" key="7">
    <source>
        <dbReference type="SAM" id="SignalP"/>
    </source>
</evidence>
<dbReference type="SMART" id="SM00119">
    <property type="entry name" value="HECTc"/>
    <property type="match status" value="1"/>
</dbReference>
<evidence type="ECO:0000256" key="3">
    <source>
        <dbReference type="ARBA" id="ARBA00012485"/>
    </source>
</evidence>
<dbReference type="InParanoid" id="K3X480"/>
<keyword evidence="4" id="KW-0808">Transferase</keyword>
<dbReference type="PANTHER" id="PTHR11254">
    <property type="entry name" value="HECT DOMAIN UBIQUITIN-PROTEIN LIGASE"/>
    <property type="match status" value="1"/>
</dbReference>
<dbReference type="GO" id="GO:0016567">
    <property type="term" value="P:protein ubiquitination"/>
    <property type="evidence" value="ECO:0007669"/>
    <property type="project" value="TreeGrafter"/>
</dbReference>
<accession>K3X480</accession>
<comment type="catalytic activity">
    <reaction evidence="1">
        <text>S-ubiquitinyl-[E2 ubiquitin-conjugating enzyme]-L-cysteine + [acceptor protein]-L-lysine = [E2 ubiquitin-conjugating enzyme]-L-cysteine + N(6)-ubiquitinyl-[acceptor protein]-L-lysine.</text>
        <dbReference type="EC" id="2.3.2.26"/>
    </reaction>
</comment>
<evidence type="ECO:0000256" key="4">
    <source>
        <dbReference type="ARBA" id="ARBA00022679"/>
    </source>
</evidence>
<protein>
    <recommendedName>
        <fullName evidence="3">HECT-type E3 ubiquitin transferase</fullName>
        <ecNumber evidence="3">2.3.2.26</ecNumber>
    </recommendedName>
</protein>
<dbReference type="Pfam" id="PF00632">
    <property type="entry name" value="HECT"/>
    <property type="match status" value="1"/>
</dbReference>
<dbReference type="InterPro" id="IPR050409">
    <property type="entry name" value="E3_ubiq-protein_ligase"/>
</dbReference>
<dbReference type="EMBL" id="GL376621">
    <property type="status" value="NOT_ANNOTATED_CDS"/>
    <property type="molecule type" value="Genomic_DNA"/>
</dbReference>
<keyword evidence="5 6" id="KW-0833">Ubl conjugation pathway</keyword>
<reference evidence="10" key="2">
    <citation type="submission" date="2010-04" db="EMBL/GenBank/DDBJ databases">
        <authorList>
            <person name="Buell R."/>
            <person name="Hamilton J."/>
            <person name="Hostetler J."/>
        </authorList>
    </citation>
    <scope>NUCLEOTIDE SEQUENCE [LARGE SCALE GENOMIC DNA]</scope>
    <source>
        <strain evidence="10">DAOM:BR144</strain>
    </source>
</reference>
<reference evidence="10" key="1">
    <citation type="journal article" date="2010" name="Genome Biol.">
        <title>Genome sequence of the necrotrophic plant pathogen Pythium ultimum reveals original pathogenicity mechanisms and effector repertoire.</title>
        <authorList>
            <person name="Levesque C.A."/>
            <person name="Brouwer H."/>
            <person name="Cano L."/>
            <person name="Hamilton J.P."/>
            <person name="Holt C."/>
            <person name="Huitema E."/>
            <person name="Raffaele S."/>
            <person name="Robideau G.P."/>
            <person name="Thines M."/>
            <person name="Win J."/>
            <person name="Zerillo M.M."/>
            <person name="Beakes G.W."/>
            <person name="Boore J.L."/>
            <person name="Busam D."/>
            <person name="Dumas B."/>
            <person name="Ferriera S."/>
            <person name="Fuerstenberg S.I."/>
            <person name="Gachon C.M."/>
            <person name="Gaulin E."/>
            <person name="Govers F."/>
            <person name="Grenville-Briggs L."/>
            <person name="Horner N."/>
            <person name="Hostetler J."/>
            <person name="Jiang R.H."/>
            <person name="Johnson J."/>
            <person name="Krajaejun T."/>
            <person name="Lin H."/>
            <person name="Meijer H.J."/>
            <person name="Moore B."/>
            <person name="Morris P."/>
            <person name="Phuntmart V."/>
            <person name="Puiu D."/>
            <person name="Shetty J."/>
            <person name="Stajich J.E."/>
            <person name="Tripathy S."/>
            <person name="Wawra S."/>
            <person name="van West P."/>
            <person name="Whitty B.R."/>
            <person name="Coutinho P.M."/>
            <person name="Henrissat B."/>
            <person name="Martin F."/>
            <person name="Thomas P.D."/>
            <person name="Tyler B.M."/>
            <person name="De Vries R.P."/>
            <person name="Kamoun S."/>
            <person name="Yandell M."/>
            <person name="Tisserat N."/>
            <person name="Buell C.R."/>
        </authorList>
    </citation>
    <scope>NUCLEOTIDE SEQUENCE</scope>
    <source>
        <strain evidence="10">DAOM:BR144</strain>
    </source>
</reference>